<dbReference type="AlphaFoldDB" id="A0AAW9RGS3"/>
<dbReference type="SUPFAM" id="SSF53448">
    <property type="entry name" value="Nucleotide-diphospho-sugar transferases"/>
    <property type="match status" value="1"/>
</dbReference>
<dbReference type="CDD" id="cd04182">
    <property type="entry name" value="GT_2_like_f"/>
    <property type="match status" value="1"/>
</dbReference>
<organism evidence="3 4">
    <name type="scientific">Elongatibacter sediminis</name>
    <dbReference type="NCBI Taxonomy" id="3119006"/>
    <lineage>
        <taxon>Bacteria</taxon>
        <taxon>Pseudomonadati</taxon>
        <taxon>Pseudomonadota</taxon>
        <taxon>Gammaproteobacteria</taxon>
        <taxon>Chromatiales</taxon>
        <taxon>Wenzhouxiangellaceae</taxon>
        <taxon>Elongatibacter</taxon>
    </lineage>
</organism>
<dbReference type="Gene3D" id="3.90.550.10">
    <property type="entry name" value="Spore Coat Polysaccharide Biosynthesis Protein SpsA, Chain A"/>
    <property type="match status" value="1"/>
</dbReference>
<dbReference type="PANTHER" id="PTHR43777">
    <property type="entry name" value="MOLYBDENUM COFACTOR CYTIDYLYLTRANSFERASE"/>
    <property type="match status" value="1"/>
</dbReference>
<comment type="caution">
    <text evidence="3">The sequence shown here is derived from an EMBL/GenBank/DDBJ whole genome shotgun (WGS) entry which is preliminary data.</text>
</comment>
<keyword evidence="1" id="KW-0460">Magnesium</keyword>
<evidence type="ECO:0000259" key="2">
    <source>
        <dbReference type="Pfam" id="PF12804"/>
    </source>
</evidence>
<evidence type="ECO:0000313" key="3">
    <source>
        <dbReference type="EMBL" id="MEJ8567258.1"/>
    </source>
</evidence>
<feature type="domain" description="MobA-like NTP transferase" evidence="2">
    <location>
        <begin position="8"/>
        <end position="165"/>
    </location>
</feature>
<protein>
    <submittedName>
        <fullName evidence="3">Nucleotidyltransferase family protein</fullName>
    </submittedName>
</protein>
<dbReference type="Pfam" id="PF12804">
    <property type="entry name" value="NTP_transf_3"/>
    <property type="match status" value="1"/>
</dbReference>
<dbReference type="GO" id="GO:0016779">
    <property type="term" value="F:nucleotidyltransferase activity"/>
    <property type="evidence" value="ECO:0007669"/>
    <property type="project" value="UniProtKB-ARBA"/>
</dbReference>
<evidence type="ECO:0000256" key="1">
    <source>
        <dbReference type="ARBA" id="ARBA00022842"/>
    </source>
</evidence>
<gene>
    <name evidence="3" type="ORF">V3330_06430</name>
</gene>
<dbReference type="InterPro" id="IPR025877">
    <property type="entry name" value="MobA-like_NTP_Trfase"/>
</dbReference>
<dbReference type="InterPro" id="IPR029044">
    <property type="entry name" value="Nucleotide-diphossugar_trans"/>
</dbReference>
<keyword evidence="4" id="KW-1185">Reference proteome</keyword>
<evidence type="ECO:0000313" key="4">
    <source>
        <dbReference type="Proteomes" id="UP001359886"/>
    </source>
</evidence>
<dbReference type="EMBL" id="JAZHOG010000003">
    <property type="protein sequence ID" value="MEJ8567258.1"/>
    <property type="molecule type" value="Genomic_DNA"/>
</dbReference>
<reference evidence="3 4" key="1">
    <citation type="submission" date="2024-02" db="EMBL/GenBank/DDBJ databases">
        <title>A novel Wenzhouxiangellaceae bacterium, isolated from coastal sediments.</title>
        <authorList>
            <person name="Du Z.-J."/>
            <person name="Ye Y.-Q."/>
            <person name="Zhang X.-Y."/>
        </authorList>
    </citation>
    <scope>NUCLEOTIDE SEQUENCE [LARGE SCALE GENOMIC DNA]</scope>
    <source>
        <strain evidence="3 4">CH-27</strain>
    </source>
</reference>
<proteinExistence type="predicted"/>
<sequence length="191" mass="20239">MFDSLGTLLVAAGGSSRLGQPKQLVEYDGEPLVRRQARMLLALDPVCVTVVTGAGAPEVDAALEGLNVDIVPNPDWSLGMGGSIARGAAAMPERVRGMLLLLVDQYRIGRDDLQAIAAAWSDDPAAVALAGWDDQRGPPTLFPRALFGALARLGGDSGARPVLRKFRGRQIVVPTPNAAFDLDTPEDLQRM</sequence>
<accession>A0AAW9RGS3</accession>
<dbReference type="PANTHER" id="PTHR43777:SF1">
    <property type="entry name" value="MOLYBDENUM COFACTOR CYTIDYLYLTRANSFERASE"/>
    <property type="match status" value="1"/>
</dbReference>
<name>A0AAW9RGS3_9GAMM</name>
<dbReference type="RefSeq" id="WP_354694571.1">
    <property type="nucleotide sequence ID" value="NZ_JAZHOG010000003.1"/>
</dbReference>
<dbReference type="Proteomes" id="UP001359886">
    <property type="component" value="Unassembled WGS sequence"/>
</dbReference>